<proteinExistence type="predicted"/>
<dbReference type="InterPro" id="IPR036188">
    <property type="entry name" value="FAD/NAD-bd_sf"/>
</dbReference>
<dbReference type="InterPro" id="IPR002937">
    <property type="entry name" value="Amino_oxidase"/>
</dbReference>
<reference evidence="2 3" key="1">
    <citation type="submission" date="2016-04" db="EMBL/GenBank/DDBJ databases">
        <title>First whole genome shotgun sequence of the bacterium Enteractinococcus sp. strain UASWS1574.</title>
        <authorList>
            <person name="Crovadore J."/>
            <person name="Chablais R."/>
            <person name="Lefort F."/>
        </authorList>
    </citation>
    <scope>NUCLEOTIDE SEQUENCE [LARGE SCALE GENOMIC DNA]</scope>
    <source>
        <strain evidence="2 3">UASWS1574</strain>
    </source>
</reference>
<dbReference type="Pfam" id="PF01593">
    <property type="entry name" value="Amino_oxidase"/>
    <property type="match status" value="1"/>
</dbReference>
<dbReference type="PANTHER" id="PTHR10742:SF410">
    <property type="entry name" value="LYSINE-SPECIFIC HISTONE DEMETHYLASE 2"/>
    <property type="match status" value="1"/>
</dbReference>
<dbReference type="PANTHER" id="PTHR10742">
    <property type="entry name" value="FLAVIN MONOAMINE OXIDASE"/>
    <property type="match status" value="1"/>
</dbReference>
<comment type="caution">
    <text evidence="2">The sequence shown here is derived from an EMBL/GenBank/DDBJ whole genome shotgun (WGS) entry which is preliminary data.</text>
</comment>
<dbReference type="SUPFAM" id="SSF51905">
    <property type="entry name" value="FAD/NAD(P)-binding domain"/>
    <property type="match status" value="1"/>
</dbReference>
<dbReference type="EMBL" id="LXEY01000014">
    <property type="protein sequence ID" value="OAV62127.1"/>
    <property type="molecule type" value="Genomic_DNA"/>
</dbReference>
<organism evidence="2 3">
    <name type="scientific">Enteractinococcus helveticum</name>
    <dbReference type="NCBI Taxonomy" id="1837282"/>
    <lineage>
        <taxon>Bacteria</taxon>
        <taxon>Bacillati</taxon>
        <taxon>Actinomycetota</taxon>
        <taxon>Actinomycetes</taxon>
        <taxon>Micrococcales</taxon>
        <taxon>Micrococcaceae</taxon>
    </lineage>
</organism>
<keyword evidence="3" id="KW-1185">Reference proteome</keyword>
<dbReference type="OrthoDB" id="337830at2"/>
<gene>
    <name evidence="2" type="ORF">A6F49_07485</name>
</gene>
<evidence type="ECO:0000259" key="1">
    <source>
        <dbReference type="Pfam" id="PF01593"/>
    </source>
</evidence>
<dbReference type="InterPro" id="IPR050281">
    <property type="entry name" value="Flavin_monoamine_oxidase"/>
</dbReference>
<accession>A0A1B7M131</accession>
<name>A0A1B7M131_9MICC</name>
<protein>
    <submittedName>
        <fullName evidence="2">Amine oxidase</fullName>
    </submittedName>
</protein>
<dbReference type="Gene3D" id="3.50.50.60">
    <property type="entry name" value="FAD/NAD(P)-binding domain"/>
    <property type="match status" value="1"/>
</dbReference>
<dbReference type="RefSeq" id="WP_043057216.1">
    <property type="nucleotide sequence ID" value="NZ_LXEY01000014.1"/>
</dbReference>
<evidence type="ECO:0000313" key="3">
    <source>
        <dbReference type="Proteomes" id="UP000078292"/>
    </source>
</evidence>
<dbReference type="STRING" id="1837282.A6F49_07485"/>
<sequence>MTKKHVVVVGAGFAGLMAARELQAAGISVEIIEARDRIGGRAWTEERMGRPLELGATWVHWYQAHTWTEIVRYNQPIVASPEPQTVYWNRSTGETCQGTMDEVDALLRPAMAEVFARGDEYFPNPLDPMWILSDRYDGPAELREQFLADDQKSVLDIIRESGKFSHEQLDLMSSYWAAGYIGNPDTGSSLMAKQWAALSNMDLGLLDDITLKFKLVNGMQGIYNAMAEDLTCNIRLNTPVTKVQHTTDGVSLTLEDGEVITADATIVTVPAGAMNTIEFSPALPQKMQKVVDRGWNSKGAKIWIKIKGHHKILGYAPFPAKMSVVRSEYFTDDNTTILVGFGGDHSAVDLNDTAVAQEIINQFNPELEVVDSTGHDWVADKWSGQAWGTLQRGQFSDGWDNFKDTGTQMFFAGTEWSNGWRGVCIDGALESGMITARRIIQDFRQQA</sequence>
<dbReference type="Proteomes" id="UP000078292">
    <property type="component" value="Unassembled WGS sequence"/>
</dbReference>
<feature type="domain" description="Amine oxidase" evidence="1">
    <location>
        <begin position="13"/>
        <end position="440"/>
    </location>
</feature>
<evidence type="ECO:0000313" key="2">
    <source>
        <dbReference type="EMBL" id="OAV62127.1"/>
    </source>
</evidence>
<dbReference type="GO" id="GO:0016491">
    <property type="term" value="F:oxidoreductase activity"/>
    <property type="evidence" value="ECO:0007669"/>
    <property type="project" value="InterPro"/>
</dbReference>
<dbReference type="AlphaFoldDB" id="A0A1B7M131"/>